<dbReference type="EMBL" id="LNCU01000035">
    <property type="protein sequence ID" value="KWV58795.1"/>
    <property type="molecule type" value="Genomic_DNA"/>
</dbReference>
<reference evidence="1 2" key="1">
    <citation type="submission" date="2015-11" db="EMBL/GenBank/DDBJ databases">
        <title>Draft Genome Sequence of the Strain BR 10303 (Bradyrhizobium sp.) isolated from nodules of Centrolobium paraense.</title>
        <authorList>
            <person name="Zelli J.E."/>
            <person name="Simoes-Araujo J.L."/>
            <person name="Barauna A.C."/>
            <person name="Silva K."/>
        </authorList>
    </citation>
    <scope>NUCLEOTIDE SEQUENCE [LARGE SCALE GENOMIC DNA]</scope>
    <source>
        <strain evidence="1 2">BR 10303</strain>
    </source>
</reference>
<sequence>MQNATVAALAYELLFEVYRKMDLDRKQGWLLSLPDENGTLHEAFYVEGSGHWEWPAVVLKQIGALKPLYEPNPPRWTTRLPGQSRIFFKPVMTLDECEAANFLRFETFDNYCVAMFSFEYLHGHFAYRAGLVNLDIRSHRFLKSVAPQDDIFAMEGPDCVRFDEARYQEKVMTRWRNGLDDRNIRPKKGA</sequence>
<dbReference type="AlphaFoldDB" id="A0A109K142"/>
<dbReference type="Proteomes" id="UP000057737">
    <property type="component" value="Unassembled WGS sequence"/>
</dbReference>
<keyword evidence="2" id="KW-1185">Reference proteome</keyword>
<organism evidence="1 2">
    <name type="scientific">Bradyrhizobium macuxiense</name>
    <dbReference type="NCBI Taxonomy" id="1755647"/>
    <lineage>
        <taxon>Bacteria</taxon>
        <taxon>Pseudomonadati</taxon>
        <taxon>Pseudomonadota</taxon>
        <taxon>Alphaproteobacteria</taxon>
        <taxon>Hyphomicrobiales</taxon>
        <taxon>Nitrobacteraceae</taxon>
        <taxon>Bradyrhizobium</taxon>
    </lineage>
</organism>
<protein>
    <submittedName>
        <fullName evidence="1">Uncharacterized protein</fullName>
    </submittedName>
</protein>
<proteinExistence type="predicted"/>
<gene>
    <name evidence="1" type="ORF">AS156_03355</name>
</gene>
<comment type="caution">
    <text evidence="1">The sequence shown here is derived from an EMBL/GenBank/DDBJ whole genome shotgun (WGS) entry which is preliminary data.</text>
</comment>
<accession>A0A109K142</accession>
<dbReference type="RefSeq" id="WP_066503144.1">
    <property type="nucleotide sequence ID" value="NZ_LNCU01000035.1"/>
</dbReference>
<evidence type="ECO:0000313" key="1">
    <source>
        <dbReference type="EMBL" id="KWV58795.1"/>
    </source>
</evidence>
<dbReference type="OrthoDB" id="8221671at2"/>
<name>A0A109K142_9BRAD</name>
<evidence type="ECO:0000313" key="2">
    <source>
        <dbReference type="Proteomes" id="UP000057737"/>
    </source>
</evidence>